<accession>A0ABQ9H718</accession>
<proteinExistence type="predicted"/>
<feature type="non-terminal residue" evidence="1">
    <location>
        <position position="172"/>
    </location>
</feature>
<keyword evidence="2" id="KW-1185">Reference proteome</keyword>
<evidence type="ECO:0008006" key="3">
    <source>
        <dbReference type="Google" id="ProtNLM"/>
    </source>
</evidence>
<dbReference type="Proteomes" id="UP001159363">
    <property type="component" value="Chromosome 6"/>
</dbReference>
<organism evidence="1 2">
    <name type="scientific">Dryococelus australis</name>
    <dbReference type="NCBI Taxonomy" id="614101"/>
    <lineage>
        <taxon>Eukaryota</taxon>
        <taxon>Metazoa</taxon>
        <taxon>Ecdysozoa</taxon>
        <taxon>Arthropoda</taxon>
        <taxon>Hexapoda</taxon>
        <taxon>Insecta</taxon>
        <taxon>Pterygota</taxon>
        <taxon>Neoptera</taxon>
        <taxon>Polyneoptera</taxon>
        <taxon>Phasmatodea</taxon>
        <taxon>Verophasmatodea</taxon>
        <taxon>Anareolatae</taxon>
        <taxon>Phasmatidae</taxon>
        <taxon>Eurycanthinae</taxon>
        <taxon>Dryococelus</taxon>
    </lineage>
</organism>
<comment type="caution">
    <text evidence="1">The sequence shown here is derived from an EMBL/GenBank/DDBJ whole genome shotgun (WGS) entry which is preliminary data.</text>
</comment>
<evidence type="ECO:0000313" key="1">
    <source>
        <dbReference type="EMBL" id="KAJ8880072.1"/>
    </source>
</evidence>
<gene>
    <name evidence="1" type="ORF">PR048_020695</name>
</gene>
<protein>
    <recommendedName>
        <fullName evidence="3">Transposase</fullName>
    </recommendedName>
</protein>
<dbReference type="EMBL" id="JARBHB010000007">
    <property type="protein sequence ID" value="KAJ8880072.1"/>
    <property type="molecule type" value="Genomic_DNA"/>
</dbReference>
<sequence>MPTFCEESWGCGIKAIWQAFQNMSPYRLLQQKTTDVYYPGKLLSLDELMMPWRDRLIFRWYIKNKRHKYVVNGLYSRYLFGSVGRGWFTEVPPSGGITSEWRVIQTVIDFRPGSAIFLTDKDANKRDAGCPGLRTPLGEAEDEGIILIQALRSSKPTTCTASVVSIIQLAVG</sequence>
<reference evidence="1 2" key="1">
    <citation type="submission" date="2023-02" db="EMBL/GenBank/DDBJ databases">
        <title>LHISI_Scaffold_Assembly.</title>
        <authorList>
            <person name="Stuart O.P."/>
            <person name="Cleave R."/>
            <person name="Magrath M.J.L."/>
            <person name="Mikheyev A.S."/>
        </authorList>
    </citation>
    <scope>NUCLEOTIDE SEQUENCE [LARGE SCALE GENOMIC DNA]</scope>
    <source>
        <strain evidence="1">Daus_M_001</strain>
        <tissue evidence="1">Leg muscle</tissue>
    </source>
</reference>
<name>A0ABQ9H718_9NEOP</name>
<evidence type="ECO:0000313" key="2">
    <source>
        <dbReference type="Proteomes" id="UP001159363"/>
    </source>
</evidence>